<dbReference type="InterPro" id="IPR007485">
    <property type="entry name" value="LPS_assembly_LptE"/>
</dbReference>
<gene>
    <name evidence="1" type="ORF">NITINOP_1414</name>
</gene>
<protein>
    <recommendedName>
        <fullName evidence="3">Lipoprotein</fullName>
    </recommendedName>
</protein>
<evidence type="ECO:0008006" key="3">
    <source>
        <dbReference type="Google" id="ProtNLM"/>
    </source>
</evidence>
<proteinExistence type="predicted"/>
<name>A0A0S4KQW9_9BACT</name>
<dbReference type="Pfam" id="PF04390">
    <property type="entry name" value="LptE"/>
    <property type="match status" value="1"/>
</dbReference>
<dbReference type="OrthoDB" id="9780353at2"/>
<dbReference type="GO" id="GO:0019867">
    <property type="term" value="C:outer membrane"/>
    <property type="evidence" value="ECO:0007669"/>
    <property type="project" value="InterPro"/>
</dbReference>
<dbReference type="AlphaFoldDB" id="A0A0S4KQW9"/>
<dbReference type="GO" id="GO:0043165">
    <property type="term" value="P:Gram-negative-bacterium-type cell outer membrane assembly"/>
    <property type="evidence" value="ECO:0007669"/>
    <property type="project" value="InterPro"/>
</dbReference>
<keyword evidence="2" id="KW-1185">Reference proteome</keyword>
<dbReference type="EMBL" id="LN885086">
    <property type="protein sequence ID" value="CUQ66389.1"/>
    <property type="molecule type" value="Genomic_DNA"/>
</dbReference>
<dbReference type="Proteomes" id="UP000066284">
    <property type="component" value="Chromosome 1"/>
</dbReference>
<reference evidence="2" key="1">
    <citation type="submission" date="2015-09" db="EMBL/GenBank/DDBJ databases">
        <authorList>
            <person name="Daims H."/>
        </authorList>
    </citation>
    <scope>NUCLEOTIDE SEQUENCE [LARGE SCALE GENOMIC DNA]</scope>
</reference>
<organism evidence="1 2">
    <name type="scientific">Candidatus Nitrospira inopinata</name>
    <dbReference type="NCBI Taxonomy" id="1715989"/>
    <lineage>
        <taxon>Bacteria</taxon>
        <taxon>Pseudomonadati</taxon>
        <taxon>Nitrospirota</taxon>
        <taxon>Nitrospiria</taxon>
        <taxon>Nitrospirales</taxon>
        <taxon>Nitrospiraceae</taxon>
        <taxon>Nitrospira</taxon>
    </lineage>
</organism>
<dbReference type="STRING" id="1715989.NITINOP_1414"/>
<accession>A0A0S4KQW9</accession>
<sequence>MRSVDESADKMERSIGARPSKPTWSMLASATLVVAVVINGPAGCGYQFRVEGAGPTIGGADRSAAQGPAPRLAIKTLVNRSFEPNLETRYTNYVRYEFSSGSGAQVVPDSAAADLVLTGEILSVSMPTVSFSQTTTTESRTEVVLRLDVEEVKTKKKIWSQVAKGASEFFVTRDLQFNRVLQNRALEQAGRFAAADLAARFLLYVESGGAAASRDRSATPTSSAP</sequence>
<evidence type="ECO:0000313" key="2">
    <source>
        <dbReference type="Proteomes" id="UP000066284"/>
    </source>
</evidence>
<dbReference type="RefSeq" id="WP_062484406.1">
    <property type="nucleotide sequence ID" value="NZ_LN885086.1"/>
</dbReference>
<evidence type="ECO:0000313" key="1">
    <source>
        <dbReference type="EMBL" id="CUQ66389.1"/>
    </source>
</evidence>
<dbReference type="KEGG" id="nio:NITINOP_1414"/>